<evidence type="ECO:0000256" key="1">
    <source>
        <dbReference type="SAM" id="MobiDB-lite"/>
    </source>
</evidence>
<organism evidence="3 4">
    <name type="scientific">Nocardioides bruguierae</name>
    <dbReference type="NCBI Taxonomy" id="2945102"/>
    <lineage>
        <taxon>Bacteria</taxon>
        <taxon>Bacillati</taxon>
        <taxon>Actinomycetota</taxon>
        <taxon>Actinomycetes</taxon>
        <taxon>Propionibacteriales</taxon>
        <taxon>Nocardioidaceae</taxon>
        <taxon>Nocardioides</taxon>
    </lineage>
</organism>
<gene>
    <name evidence="3" type="ORF">M8330_01160</name>
</gene>
<comment type="caution">
    <text evidence="3">The sequence shown here is derived from an EMBL/GenBank/DDBJ whole genome shotgun (WGS) entry which is preliminary data.</text>
</comment>
<feature type="transmembrane region" description="Helical" evidence="2">
    <location>
        <begin position="407"/>
        <end position="429"/>
    </location>
</feature>
<feature type="transmembrane region" description="Helical" evidence="2">
    <location>
        <begin position="688"/>
        <end position="704"/>
    </location>
</feature>
<feature type="transmembrane region" description="Helical" evidence="2">
    <location>
        <begin position="495"/>
        <end position="513"/>
    </location>
</feature>
<feature type="transmembrane region" description="Helical" evidence="2">
    <location>
        <begin position="784"/>
        <end position="805"/>
    </location>
</feature>
<dbReference type="EMBL" id="JAMOIL010000001">
    <property type="protein sequence ID" value="MCM0618900.1"/>
    <property type="molecule type" value="Genomic_DNA"/>
</dbReference>
<feature type="transmembrane region" description="Helical" evidence="2">
    <location>
        <begin position="249"/>
        <end position="270"/>
    </location>
</feature>
<evidence type="ECO:0000313" key="4">
    <source>
        <dbReference type="Proteomes" id="UP001139485"/>
    </source>
</evidence>
<feature type="transmembrane region" description="Helical" evidence="2">
    <location>
        <begin position="282"/>
        <end position="299"/>
    </location>
</feature>
<reference evidence="3" key="1">
    <citation type="submission" date="2022-05" db="EMBL/GenBank/DDBJ databases">
        <authorList>
            <person name="Tuo L."/>
        </authorList>
    </citation>
    <scope>NUCLEOTIDE SEQUENCE</scope>
    <source>
        <strain evidence="3">BSK12Z-4</strain>
    </source>
</reference>
<keyword evidence="2" id="KW-0812">Transmembrane</keyword>
<proteinExistence type="predicted"/>
<feature type="transmembrane region" description="Helical" evidence="2">
    <location>
        <begin position="746"/>
        <end position="764"/>
    </location>
</feature>
<dbReference type="AlphaFoldDB" id="A0A9X2D447"/>
<feature type="transmembrane region" description="Helical" evidence="2">
    <location>
        <begin position="194"/>
        <end position="211"/>
    </location>
</feature>
<evidence type="ECO:0000256" key="2">
    <source>
        <dbReference type="SAM" id="Phobius"/>
    </source>
</evidence>
<feature type="transmembrane region" description="Helical" evidence="2">
    <location>
        <begin position="50"/>
        <end position="72"/>
    </location>
</feature>
<feature type="transmembrane region" description="Helical" evidence="2">
    <location>
        <begin position="166"/>
        <end position="188"/>
    </location>
</feature>
<feature type="transmembrane region" description="Helical" evidence="2">
    <location>
        <begin position="305"/>
        <end position="322"/>
    </location>
</feature>
<feature type="region of interest" description="Disordered" evidence="1">
    <location>
        <begin position="814"/>
        <end position="839"/>
    </location>
</feature>
<name>A0A9X2D447_9ACTN</name>
<feature type="transmembrane region" description="Helical" evidence="2">
    <location>
        <begin position="465"/>
        <end position="486"/>
    </location>
</feature>
<feature type="compositionally biased region" description="Low complexity" evidence="1">
    <location>
        <begin position="9"/>
        <end position="25"/>
    </location>
</feature>
<dbReference type="Proteomes" id="UP001139485">
    <property type="component" value="Unassembled WGS sequence"/>
</dbReference>
<feature type="transmembrane region" description="Helical" evidence="2">
    <location>
        <begin position="441"/>
        <end position="459"/>
    </location>
</feature>
<feature type="transmembrane region" description="Helical" evidence="2">
    <location>
        <begin position="78"/>
        <end position="98"/>
    </location>
</feature>
<feature type="region of interest" description="Disordered" evidence="1">
    <location>
        <begin position="1"/>
        <end position="36"/>
    </location>
</feature>
<accession>A0A9X2D447</accession>
<keyword evidence="2" id="KW-1133">Transmembrane helix</keyword>
<protein>
    <submittedName>
        <fullName evidence="3">Uncharacterized protein</fullName>
    </submittedName>
</protein>
<feature type="compositionally biased region" description="Low complexity" evidence="1">
    <location>
        <begin position="817"/>
        <end position="839"/>
    </location>
</feature>
<sequence length="839" mass="87807">MSDEQNPDGSSAPGRASAAPGAGPSPEDPGTPVGRTGRWRALVSRAPVRLALLVAALGLAVQAGGYAVGWAGHPGLALVPYYAGLVAIIVPFGALLTAPGLRARQRFAGAQLLGLTMWLSWFLSNPVMATRFDETLHVRTLLDLLEGEGLFTANSMLPVSPYYPGLVLMAAAVRWTTGLPTIVSIGVVDAGSRAVLVAALFALGTLVGRLAQRWAPADALRPGSASLVGGLAVLLYAASPQFYFFNAQFAYQTPALALSVAAVVLLLRALKTSVLTGPRRPRLVLLGTALVAVAATAVTHHLTSWLLLATLWALAALLGLEARRVRADEQVAETARLRARTVLVVAELGTVLAAAWTTVVAPLLLTYLAPIFDTTGSELINLVTLNSTGSREVLADTSGSRSPLWEIAVMALSILLWLALLVPALWSGWRGRLLGPSRARLLLLAIALVYPALYAVRFFPTAAEVADRATTFVCLGTAVLAAVWVAPRLASVRNLVVPAVLVMLLGGVMLGGGPDWQRVPGPYLAGAEQRSVDAGTVAVARWAGRYLPAGSRIVSDLTLDRVIPDFAPVDAVTKQSGGDNMTPVFIDTSVDDEVLDLLTDNDVDFLVVDERIIGQKVLSNAYFEAGASYGDDAQQPNRQMLTKFRGVEGFDVVYDDGDVVVYDVRSLRGEDATFADRADPGLPGDADLLQSGLVLLGAAVLAWWRRRYLLTVLRHPRRSHLVGATLVLPVAVVVGLLGSVGGYPPVQGALVLLLLALAAILLRAGRGDPPAEPAAPWRERLPGLVAGGLAVVLLVGAGTLAALSARHALLDEDLQPAPTASSSASTSGTSGTSDEGGAS</sequence>
<feature type="transmembrane region" description="Helical" evidence="2">
    <location>
        <begin position="720"/>
        <end position="740"/>
    </location>
</feature>
<dbReference type="RefSeq" id="WP_250825844.1">
    <property type="nucleotide sequence ID" value="NZ_JAMOIL010000001.1"/>
</dbReference>
<keyword evidence="2" id="KW-0472">Membrane</keyword>
<feature type="transmembrane region" description="Helical" evidence="2">
    <location>
        <begin position="342"/>
        <end position="369"/>
    </location>
</feature>
<keyword evidence="4" id="KW-1185">Reference proteome</keyword>
<evidence type="ECO:0000313" key="3">
    <source>
        <dbReference type="EMBL" id="MCM0618900.1"/>
    </source>
</evidence>